<feature type="non-terminal residue" evidence="4">
    <location>
        <position position="1"/>
    </location>
</feature>
<evidence type="ECO:0000256" key="3">
    <source>
        <dbReference type="ARBA" id="ARBA00023315"/>
    </source>
</evidence>
<dbReference type="EMBL" id="AQHW01000026">
    <property type="protein sequence ID" value="KKB48545.1"/>
    <property type="molecule type" value="Genomic_DNA"/>
</dbReference>
<dbReference type="PATRIC" id="fig|1203610.3.peg.4798"/>
<accession>A0A0F5ITD7</accession>
<keyword evidence="1" id="KW-0808">Transferase</keyword>
<dbReference type="InterPro" id="IPR011004">
    <property type="entry name" value="Trimer_LpxA-like_sf"/>
</dbReference>
<dbReference type="Pfam" id="PF14602">
    <property type="entry name" value="Hexapep_2"/>
    <property type="match status" value="1"/>
</dbReference>
<name>A0A0F5ITD7_9BACT</name>
<evidence type="ECO:0000313" key="5">
    <source>
        <dbReference type="Proteomes" id="UP000033035"/>
    </source>
</evidence>
<keyword evidence="2" id="KW-0677">Repeat</keyword>
<dbReference type="Gene3D" id="2.160.10.10">
    <property type="entry name" value="Hexapeptide repeat proteins"/>
    <property type="match status" value="1"/>
</dbReference>
<evidence type="ECO:0000256" key="1">
    <source>
        <dbReference type="ARBA" id="ARBA00022679"/>
    </source>
</evidence>
<comment type="caution">
    <text evidence="4">The sequence shown here is derived from an EMBL/GenBank/DDBJ whole genome shotgun (WGS) entry which is preliminary data.</text>
</comment>
<dbReference type="AlphaFoldDB" id="A0A0F5ITD7"/>
<dbReference type="InterPro" id="IPR001451">
    <property type="entry name" value="Hexapep"/>
</dbReference>
<dbReference type="InterPro" id="IPR018357">
    <property type="entry name" value="Hexapep_transf_CS"/>
</dbReference>
<evidence type="ECO:0000256" key="2">
    <source>
        <dbReference type="ARBA" id="ARBA00022737"/>
    </source>
</evidence>
<keyword evidence="3" id="KW-0012">Acyltransferase</keyword>
<dbReference type="STRING" id="1203610.HMPREF1536_04706"/>
<keyword evidence="5" id="KW-1185">Reference proteome</keyword>
<dbReference type="SUPFAM" id="SSF51161">
    <property type="entry name" value="Trimeric LpxA-like enzymes"/>
    <property type="match status" value="1"/>
</dbReference>
<proteinExistence type="predicted"/>
<dbReference type="PANTHER" id="PTHR23416">
    <property type="entry name" value="SIALIC ACID SYNTHASE-RELATED"/>
    <property type="match status" value="1"/>
</dbReference>
<sequence>TDKSADDRLFSKNTFLISCQRDVYDATFTGAHRYYKWKGRVYVHRKVSFKVSPNTLSLGETGKLNIFPWGKDTVRLTQFVLHRHSRCIVHDYLYCNSGISIVVAANGRLEIKEAIMNNNARIYCTTHIEIGEEVLIGDNVSIRDTDNHQIFYEGHEQEVNSPVIIEDHVWIGINSTILKGVRIGKGAIIAAGAVVTKDIPAGCLAGGVPAKVLKQNVSWKF</sequence>
<organism evidence="4 5">
    <name type="scientific">Parabacteroides gordonii MS-1 = DSM 23371</name>
    <dbReference type="NCBI Taxonomy" id="1203610"/>
    <lineage>
        <taxon>Bacteria</taxon>
        <taxon>Pseudomonadati</taxon>
        <taxon>Bacteroidota</taxon>
        <taxon>Bacteroidia</taxon>
        <taxon>Bacteroidales</taxon>
        <taxon>Tannerellaceae</taxon>
        <taxon>Parabacteroides</taxon>
    </lineage>
</organism>
<dbReference type="CDD" id="cd04647">
    <property type="entry name" value="LbH_MAT_like"/>
    <property type="match status" value="1"/>
</dbReference>
<evidence type="ECO:0008006" key="6">
    <source>
        <dbReference type="Google" id="ProtNLM"/>
    </source>
</evidence>
<evidence type="ECO:0000313" key="4">
    <source>
        <dbReference type="EMBL" id="KKB48545.1"/>
    </source>
</evidence>
<dbReference type="GO" id="GO:0016746">
    <property type="term" value="F:acyltransferase activity"/>
    <property type="evidence" value="ECO:0007669"/>
    <property type="project" value="UniProtKB-KW"/>
</dbReference>
<protein>
    <recommendedName>
        <fullName evidence="6">Acyltransferase</fullName>
    </recommendedName>
</protein>
<dbReference type="HOGENOM" id="CLU_051638_6_1_10"/>
<gene>
    <name evidence="4" type="ORF">HMPREF1536_04706</name>
</gene>
<dbReference type="Proteomes" id="UP000033035">
    <property type="component" value="Unassembled WGS sequence"/>
</dbReference>
<dbReference type="InterPro" id="IPR051159">
    <property type="entry name" value="Hexapeptide_acetyltransf"/>
</dbReference>
<dbReference type="PROSITE" id="PS00101">
    <property type="entry name" value="HEXAPEP_TRANSFERASES"/>
    <property type="match status" value="1"/>
</dbReference>
<reference evidence="4 5" key="1">
    <citation type="submission" date="2013-04" db="EMBL/GenBank/DDBJ databases">
        <title>The Genome Sequence of Parabacteroides gordonii DSM 23371.</title>
        <authorList>
            <consortium name="The Broad Institute Genomics Platform"/>
            <person name="Earl A."/>
            <person name="Ward D."/>
            <person name="Feldgarden M."/>
            <person name="Gevers D."/>
            <person name="Martens E."/>
            <person name="Sakamoto M."/>
            <person name="Benno Y."/>
            <person name="Suzuki N."/>
            <person name="Matsunaga N."/>
            <person name="Koshihara K."/>
            <person name="Seki M."/>
            <person name="Komiya H."/>
            <person name="Walker B."/>
            <person name="Young S."/>
            <person name="Zeng Q."/>
            <person name="Gargeya S."/>
            <person name="Fitzgerald M."/>
            <person name="Haas B."/>
            <person name="Abouelleil A."/>
            <person name="Allen A.W."/>
            <person name="Alvarado L."/>
            <person name="Arachchi H.M."/>
            <person name="Berlin A.M."/>
            <person name="Chapman S.B."/>
            <person name="Gainer-Dewar J."/>
            <person name="Goldberg J."/>
            <person name="Griggs A."/>
            <person name="Gujja S."/>
            <person name="Hansen M."/>
            <person name="Howarth C."/>
            <person name="Imamovic A."/>
            <person name="Ireland A."/>
            <person name="Larimer J."/>
            <person name="McCowan C."/>
            <person name="Murphy C."/>
            <person name="Pearson M."/>
            <person name="Poon T.W."/>
            <person name="Priest M."/>
            <person name="Roberts A."/>
            <person name="Saif S."/>
            <person name="Shea T."/>
            <person name="Sisk P."/>
            <person name="Sykes S."/>
            <person name="Wortman J."/>
            <person name="Nusbaum C."/>
            <person name="Birren B."/>
        </authorList>
    </citation>
    <scope>NUCLEOTIDE SEQUENCE [LARGE SCALE GENOMIC DNA]</scope>
    <source>
        <strain evidence="4 5">MS-1</strain>
    </source>
</reference>